<evidence type="ECO:0000313" key="2">
    <source>
        <dbReference type="Proteomes" id="UP001285352"/>
    </source>
</evidence>
<accession>A0ABU4UQ52</accession>
<gene>
    <name evidence="1" type="ORF">SK854_05845</name>
</gene>
<comment type="caution">
    <text evidence="1">The sequence shown here is derived from an EMBL/GenBank/DDBJ whole genome shotgun (WGS) entry which is preliminary data.</text>
</comment>
<protein>
    <submittedName>
        <fullName evidence="1">Uncharacterized protein</fullName>
    </submittedName>
</protein>
<sequence>MKLSAADHQALRSAGFTPLGPVFGNHVRRAVVGRLDCGATVSPAQPQEEVLTSAVDDALGQLKRKSLHADGVIGIKVTEKQPVGRATEVSVTGVAVRADGDVRPQVPFLTDLDGRDFAKLVHSGWVPCGLALGIAAVVAHHVEQPFAIGTSLANRELLQHSAVVRDVQQRARAHLRLDCKRLYGAGLVLGQATVRMREPHCWMNRLGQKDNTWRLELPWSPPAQGERELHGRDLYAEAVFTATAIVRFGTPVVAPLTIVPVSAR</sequence>
<evidence type="ECO:0000313" key="1">
    <source>
        <dbReference type="EMBL" id="MDX8141625.1"/>
    </source>
</evidence>
<dbReference type="RefSeq" id="WP_319973947.1">
    <property type="nucleotide sequence ID" value="NZ_JAXAVU010000004.1"/>
</dbReference>
<reference evidence="1 2" key="2">
    <citation type="submission" date="2023-11" db="EMBL/GenBank/DDBJ databases">
        <authorList>
            <person name="Lara A.C."/>
            <person name="Chronakova A."/>
        </authorList>
    </citation>
    <scope>NUCLEOTIDE SEQUENCE [LARGE SCALE GENOMIC DNA]</scope>
    <source>
        <strain evidence="1 2">BCCO 10_0061</strain>
    </source>
</reference>
<organism evidence="1 2">
    <name type="scientific">Lentzea sokolovensis</name>
    <dbReference type="NCBI Taxonomy" id="3095429"/>
    <lineage>
        <taxon>Bacteria</taxon>
        <taxon>Bacillati</taxon>
        <taxon>Actinomycetota</taxon>
        <taxon>Actinomycetes</taxon>
        <taxon>Pseudonocardiales</taxon>
        <taxon>Pseudonocardiaceae</taxon>
        <taxon>Lentzea</taxon>
    </lineage>
</organism>
<proteinExistence type="predicted"/>
<keyword evidence="2" id="KW-1185">Reference proteome</keyword>
<reference evidence="1 2" key="1">
    <citation type="submission" date="2023-11" db="EMBL/GenBank/DDBJ databases">
        <title>Lentzea sokolovensis, sp. nov., Lentzea kristufkii, sp. nov., and Lentzea miocenensis, sp. nov., rare actinobacteria from Sokolov Coal Basin, Miocene lacustrine sediment, Czech Republic.</title>
        <authorList>
            <person name="Lara A."/>
            <person name="Kotroba L."/>
            <person name="Nouioui I."/>
            <person name="Neumann-Schaal M."/>
            <person name="Mast Y."/>
            <person name="Chronakova A."/>
        </authorList>
    </citation>
    <scope>NUCLEOTIDE SEQUENCE [LARGE SCALE GENOMIC DNA]</scope>
    <source>
        <strain evidence="1 2">BCCO 10_0061</strain>
    </source>
</reference>
<dbReference type="EMBL" id="JAXAVU010000004">
    <property type="protein sequence ID" value="MDX8141625.1"/>
    <property type="molecule type" value="Genomic_DNA"/>
</dbReference>
<dbReference type="Proteomes" id="UP001285352">
    <property type="component" value="Unassembled WGS sequence"/>
</dbReference>
<name>A0ABU4UQ52_9PSEU</name>